<evidence type="ECO:0000256" key="5">
    <source>
        <dbReference type="SAM" id="Phobius"/>
    </source>
</evidence>
<feature type="transmembrane region" description="Helical" evidence="5">
    <location>
        <begin position="35"/>
        <end position="56"/>
    </location>
</feature>
<protein>
    <submittedName>
        <fullName evidence="6">CvpA family protein</fullName>
    </submittedName>
</protein>
<evidence type="ECO:0000256" key="3">
    <source>
        <dbReference type="ARBA" id="ARBA00022989"/>
    </source>
</evidence>
<evidence type="ECO:0000256" key="2">
    <source>
        <dbReference type="ARBA" id="ARBA00022692"/>
    </source>
</evidence>
<name>A0A927C3F0_9GAMM</name>
<proteinExistence type="predicted"/>
<evidence type="ECO:0000256" key="1">
    <source>
        <dbReference type="ARBA" id="ARBA00004141"/>
    </source>
</evidence>
<dbReference type="GO" id="GO:0009403">
    <property type="term" value="P:toxin biosynthetic process"/>
    <property type="evidence" value="ECO:0007669"/>
    <property type="project" value="InterPro"/>
</dbReference>
<dbReference type="Pfam" id="PF02674">
    <property type="entry name" value="Colicin_V"/>
    <property type="match status" value="1"/>
</dbReference>
<dbReference type="PANTHER" id="PTHR36926:SF1">
    <property type="entry name" value="COLICIN V PRODUCTION PROTEIN"/>
    <property type="match status" value="1"/>
</dbReference>
<keyword evidence="2 5" id="KW-0812">Transmembrane</keyword>
<accession>A0A927C3F0</accession>
<feature type="transmembrane region" description="Helical" evidence="5">
    <location>
        <begin position="110"/>
        <end position="132"/>
    </location>
</feature>
<feature type="transmembrane region" description="Helical" evidence="5">
    <location>
        <begin position="68"/>
        <end position="90"/>
    </location>
</feature>
<dbReference type="AlphaFoldDB" id="A0A927C3F0"/>
<dbReference type="GO" id="GO:0016020">
    <property type="term" value="C:membrane"/>
    <property type="evidence" value="ECO:0007669"/>
    <property type="project" value="UniProtKB-SubCell"/>
</dbReference>
<keyword evidence="3 5" id="KW-1133">Transmembrane helix</keyword>
<dbReference type="Proteomes" id="UP000610558">
    <property type="component" value="Unassembled WGS sequence"/>
</dbReference>
<dbReference type="RefSeq" id="WP_190764489.1">
    <property type="nucleotide sequence ID" value="NZ_JACXLD010000004.1"/>
</dbReference>
<dbReference type="InterPro" id="IPR003825">
    <property type="entry name" value="Colicin-V_CvpA"/>
</dbReference>
<dbReference type="EMBL" id="JACXLD010000004">
    <property type="protein sequence ID" value="MBD2859056.1"/>
    <property type="molecule type" value="Genomic_DNA"/>
</dbReference>
<comment type="caution">
    <text evidence="6">The sequence shown here is derived from an EMBL/GenBank/DDBJ whole genome shotgun (WGS) entry which is preliminary data.</text>
</comment>
<keyword evidence="7" id="KW-1185">Reference proteome</keyword>
<keyword evidence="4 5" id="KW-0472">Membrane</keyword>
<organism evidence="6 7">
    <name type="scientific">Spongiibacter pelagi</name>
    <dbReference type="NCBI Taxonomy" id="2760804"/>
    <lineage>
        <taxon>Bacteria</taxon>
        <taxon>Pseudomonadati</taxon>
        <taxon>Pseudomonadota</taxon>
        <taxon>Gammaproteobacteria</taxon>
        <taxon>Cellvibrionales</taxon>
        <taxon>Spongiibacteraceae</taxon>
        <taxon>Spongiibacter</taxon>
    </lineage>
</organism>
<reference evidence="6" key="1">
    <citation type="submission" date="2020-09" db="EMBL/GenBank/DDBJ databases">
        <authorList>
            <person name="Yoon J.-W."/>
        </authorList>
    </citation>
    <scope>NUCLEOTIDE SEQUENCE</scope>
    <source>
        <strain evidence="6">KMU-158</strain>
    </source>
</reference>
<feature type="transmembrane region" description="Helical" evidence="5">
    <location>
        <begin position="7"/>
        <end position="29"/>
    </location>
</feature>
<dbReference type="PANTHER" id="PTHR36926">
    <property type="entry name" value="COLICIN V PRODUCTION PROTEIN"/>
    <property type="match status" value="1"/>
</dbReference>
<evidence type="ECO:0000313" key="7">
    <source>
        <dbReference type="Proteomes" id="UP000610558"/>
    </source>
</evidence>
<comment type="subcellular location">
    <subcellularLocation>
        <location evidence="1">Membrane</location>
        <topology evidence="1">Multi-pass membrane protein</topology>
    </subcellularLocation>
</comment>
<sequence length="175" mass="19329">MLASFNWADWAIIGVIVASALISLLRGFVKEALSMVSWALAFFITIAFHDPMVALLEPHITKLYVRDILAYILLFIGALVLGSLATHLVSQLVKRTGLSGTDRLLGMMFGTVRGFIVVLALLVVLPSLLAGIEQDNWWQESQLIPEFLVMQEWSEETFGDLVAGVKNLLNKEPMG</sequence>
<evidence type="ECO:0000313" key="6">
    <source>
        <dbReference type="EMBL" id="MBD2859056.1"/>
    </source>
</evidence>
<evidence type="ECO:0000256" key="4">
    <source>
        <dbReference type="ARBA" id="ARBA00023136"/>
    </source>
</evidence>
<gene>
    <name evidence="6" type="ORF">IB286_08530</name>
</gene>
<dbReference type="InterPro" id="IPR052719">
    <property type="entry name" value="CvpA-like"/>
</dbReference>